<gene>
    <name evidence="5" type="primary">RPL28C_1</name>
    <name evidence="5" type="ORF">CFP56_016924</name>
</gene>
<dbReference type="Gramene" id="rna-CFP56_43086">
    <property type="protein sequence ID" value="cds-POE52654.1"/>
    <property type="gene ID" value="gene-CFP56_43086"/>
</dbReference>
<dbReference type="InterPro" id="IPR029004">
    <property type="entry name" value="Ribosomal_eL28/Mak16"/>
</dbReference>
<protein>
    <submittedName>
        <fullName evidence="5">60s ribosomal protein l28-2</fullName>
    </submittedName>
</protein>
<dbReference type="AlphaFoldDB" id="A0AAW0KM61"/>
<dbReference type="EMBL" id="PKMF04000266">
    <property type="protein sequence ID" value="KAK7840249.1"/>
    <property type="molecule type" value="Genomic_DNA"/>
</dbReference>
<evidence type="ECO:0000256" key="1">
    <source>
        <dbReference type="ARBA" id="ARBA00007926"/>
    </source>
</evidence>
<name>A0AAW0KM61_QUESU</name>
<keyword evidence="3" id="KW-0687">Ribonucleoprotein</keyword>
<dbReference type="GO" id="GO:0003735">
    <property type="term" value="F:structural constituent of ribosome"/>
    <property type="evidence" value="ECO:0007669"/>
    <property type="project" value="InterPro"/>
</dbReference>
<sequence>MATVPGQLIWEMVKKNNCFLVKEFGRGNAGVQFSKEPNNLFNLNSYKYSGLANRKTVMIQPGGKDLSVVLGTTKTKKQNKPAAMLHKSVMRKEFPRMAKAVTNQVSDNYYRPDLKKAALARLSAVHRSLKVTKSGPKKKNRQAVRIHGRK</sequence>
<dbReference type="FunFam" id="3.30.390.110:FF:000002">
    <property type="entry name" value="60S ribosomal protein L28"/>
    <property type="match status" value="1"/>
</dbReference>
<evidence type="ECO:0000256" key="2">
    <source>
        <dbReference type="ARBA" id="ARBA00022980"/>
    </source>
</evidence>
<dbReference type="Proteomes" id="UP000237347">
    <property type="component" value="Unassembled WGS sequence"/>
</dbReference>
<keyword evidence="2 5" id="KW-0689">Ribosomal protein</keyword>
<dbReference type="GO" id="GO:0005840">
    <property type="term" value="C:ribosome"/>
    <property type="evidence" value="ECO:0007669"/>
    <property type="project" value="UniProtKB-KW"/>
</dbReference>
<accession>A0AAW0KM61</accession>
<dbReference type="GO" id="GO:1990904">
    <property type="term" value="C:ribonucleoprotein complex"/>
    <property type="evidence" value="ECO:0007669"/>
    <property type="project" value="UniProtKB-KW"/>
</dbReference>
<evidence type="ECO:0000259" key="4">
    <source>
        <dbReference type="Pfam" id="PF01778"/>
    </source>
</evidence>
<proteinExistence type="inferred from homology"/>
<dbReference type="PANTHER" id="PTHR10544">
    <property type="entry name" value="60S RIBOSOMAL PROTEIN L28"/>
    <property type="match status" value="1"/>
</dbReference>
<dbReference type="InterPro" id="IPR002672">
    <property type="entry name" value="Ribosomal_eL28"/>
</dbReference>
<organism evidence="5 6">
    <name type="scientific">Quercus suber</name>
    <name type="common">Cork oak</name>
    <dbReference type="NCBI Taxonomy" id="58331"/>
    <lineage>
        <taxon>Eukaryota</taxon>
        <taxon>Viridiplantae</taxon>
        <taxon>Streptophyta</taxon>
        <taxon>Embryophyta</taxon>
        <taxon>Tracheophyta</taxon>
        <taxon>Spermatophyta</taxon>
        <taxon>Magnoliopsida</taxon>
        <taxon>eudicotyledons</taxon>
        <taxon>Gunneridae</taxon>
        <taxon>Pentapetalae</taxon>
        <taxon>rosids</taxon>
        <taxon>fabids</taxon>
        <taxon>Fagales</taxon>
        <taxon>Fagaceae</taxon>
        <taxon>Quercus</taxon>
    </lineage>
</organism>
<evidence type="ECO:0000256" key="3">
    <source>
        <dbReference type="ARBA" id="ARBA00023274"/>
    </source>
</evidence>
<feature type="domain" description="Ribosomal eL28/Mak16" evidence="4">
    <location>
        <begin position="8"/>
        <end position="128"/>
    </location>
</feature>
<dbReference type="Gene3D" id="3.30.390.110">
    <property type="match status" value="1"/>
</dbReference>
<evidence type="ECO:0000313" key="5">
    <source>
        <dbReference type="EMBL" id="KAK7840249.1"/>
    </source>
</evidence>
<comment type="caution">
    <text evidence="5">The sequence shown here is derived from an EMBL/GenBank/DDBJ whole genome shotgun (WGS) entry which is preliminary data.</text>
</comment>
<evidence type="ECO:0000313" key="6">
    <source>
        <dbReference type="Proteomes" id="UP000237347"/>
    </source>
</evidence>
<reference evidence="5 6" key="1">
    <citation type="journal article" date="2018" name="Sci. Data">
        <title>The draft genome sequence of cork oak.</title>
        <authorList>
            <person name="Ramos A.M."/>
            <person name="Usie A."/>
            <person name="Barbosa P."/>
            <person name="Barros P.M."/>
            <person name="Capote T."/>
            <person name="Chaves I."/>
            <person name="Simoes F."/>
            <person name="Abreu I."/>
            <person name="Carrasquinho I."/>
            <person name="Faro C."/>
            <person name="Guimaraes J.B."/>
            <person name="Mendonca D."/>
            <person name="Nobrega F."/>
            <person name="Rodrigues L."/>
            <person name="Saibo N.J.M."/>
            <person name="Varela M.C."/>
            <person name="Egas C."/>
            <person name="Matos J."/>
            <person name="Miguel C.M."/>
            <person name="Oliveira M.M."/>
            <person name="Ricardo C.P."/>
            <person name="Goncalves S."/>
        </authorList>
    </citation>
    <scope>NUCLEOTIDE SEQUENCE [LARGE SCALE GENOMIC DNA]</scope>
    <source>
        <strain evidence="6">cv. HL8</strain>
    </source>
</reference>
<dbReference type="GO" id="GO:0006412">
    <property type="term" value="P:translation"/>
    <property type="evidence" value="ECO:0007669"/>
    <property type="project" value="InterPro"/>
</dbReference>
<comment type="similarity">
    <text evidence="1">Belongs to the eukaryotic ribosomal protein eL28 family.</text>
</comment>
<dbReference type="Pfam" id="PF01778">
    <property type="entry name" value="Ribosomal_L28e"/>
    <property type="match status" value="1"/>
</dbReference>
<keyword evidence="6" id="KW-1185">Reference proteome</keyword>